<accession>A0A8X6MKY0</accession>
<name>A0A8X6MKY0_9ARAC</name>
<dbReference type="AlphaFoldDB" id="A0A8X6MKY0"/>
<comment type="caution">
    <text evidence="1">The sequence shown here is derived from an EMBL/GenBank/DDBJ whole genome shotgun (WGS) entry which is preliminary data.</text>
</comment>
<protein>
    <submittedName>
        <fullName evidence="1">Uncharacterized protein</fullName>
    </submittedName>
</protein>
<evidence type="ECO:0000313" key="1">
    <source>
        <dbReference type="EMBL" id="GFS62602.1"/>
    </source>
</evidence>
<sequence length="78" mass="8878">MEIVCTSLPQLYTPRSEDAAASINRLQPGGPTGEEITTASFPWHITWRILLFTFEHALCEREHSMIFDSKRTLEGNLD</sequence>
<dbReference type="EMBL" id="BMAV01027825">
    <property type="protein sequence ID" value="GFS62602.1"/>
    <property type="molecule type" value="Genomic_DNA"/>
</dbReference>
<evidence type="ECO:0000313" key="2">
    <source>
        <dbReference type="Proteomes" id="UP000886998"/>
    </source>
</evidence>
<gene>
    <name evidence="1" type="ORF">TNIN_127381</name>
</gene>
<keyword evidence="2" id="KW-1185">Reference proteome</keyword>
<dbReference type="Proteomes" id="UP000886998">
    <property type="component" value="Unassembled WGS sequence"/>
</dbReference>
<organism evidence="1 2">
    <name type="scientific">Trichonephila inaurata madagascariensis</name>
    <dbReference type="NCBI Taxonomy" id="2747483"/>
    <lineage>
        <taxon>Eukaryota</taxon>
        <taxon>Metazoa</taxon>
        <taxon>Ecdysozoa</taxon>
        <taxon>Arthropoda</taxon>
        <taxon>Chelicerata</taxon>
        <taxon>Arachnida</taxon>
        <taxon>Araneae</taxon>
        <taxon>Araneomorphae</taxon>
        <taxon>Entelegynae</taxon>
        <taxon>Araneoidea</taxon>
        <taxon>Nephilidae</taxon>
        <taxon>Trichonephila</taxon>
        <taxon>Trichonephila inaurata</taxon>
    </lineage>
</organism>
<reference evidence="1" key="1">
    <citation type="submission" date="2020-08" db="EMBL/GenBank/DDBJ databases">
        <title>Multicomponent nature underlies the extraordinary mechanical properties of spider dragline silk.</title>
        <authorList>
            <person name="Kono N."/>
            <person name="Nakamura H."/>
            <person name="Mori M."/>
            <person name="Yoshida Y."/>
            <person name="Ohtoshi R."/>
            <person name="Malay A.D."/>
            <person name="Moran D.A.P."/>
            <person name="Tomita M."/>
            <person name="Numata K."/>
            <person name="Arakawa K."/>
        </authorList>
    </citation>
    <scope>NUCLEOTIDE SEQUENCE</scope>
</reference>
<proteinExistence type="predicted"/>